<reference evidence="1 2" key="1">
    <citation type="submission" date="2020-08" db="EMBL/GenBank/DDBJ databases">
        <title>Plant Genome Project.</title>
        <authorList>
            <person name="Zhang R.-G."/>
        </authorList>
    </citation>
    <scope>NUCLEOTIDE SEQUENCE [LARGE SCALE GENOMIC DNA]</scope>
    <source>
        <tissue evidence="1">Rhizome</tissue>
    </source>
</reference>
<sequence>MPYAVPLLISVVGAGRRSIDKGFWPTFSLCLWSQAERRILHRKAIPHQGIGMANVRRLICCGYVSSVEEGKKEIIKECAILWWDN</sequence>
<evidence type="ECO:0000313" key="1">
    <source>
        <dbReference type="EMBL" id="KAG6524311.1"/>
    </source>
</evidence>
<proteinExistence type="predicted"/>
<accession>A0A8J5LVA7</accession>
<evidence type="ECO:0000313" key="2">
    <source>
        <dbReference type="Proteomes" id="UP000734854"/>
    </source>
</evidence>
<dbReference type="AlphaFoldDB" id="A0A8J5LVA7"/>
<organism evidence="1 2">
    <name type="scientific">Zingiber officinale</name>
    <name type="common">Ginger</name>
    <name type="synonym">Amomum zingiber</name>
    <dbReference type="NCBI Taxonomy" id="94328"/>
    <lineage>
        <taxon>Eukaryota</taxon>
        <taxon>Viridiplantae</taxon>
        <taxon>Streptophyta</taxon>
        <taxon>Embryophyta</taxon>
        <taxon>Tracheophyta</taxon>
        <taxon>Spermatophyta</taxon>
        <taxon>Magnoliopsida</taxon>
        <taxon>Liliopsida</taxon>
        <taxon>Zingiberales</taxon>
        <taxon>Zingiberaceae</taxon>
        <taxon>Zingiber</taxon>
    </lineage>
</organism>
<dbReference type="Proteomes" id="UP000734854">
    <property type="component" value="Unassembled WGS sequence"/>
</dbReference>
<protein>
    <submittedName>
        <fullName evidence="1">Uncharacterized protein</fullName>
    </submittedName>
</protein>
<dbReference type="EMBL" id="JACMSC010000004">
    <property type="protein sequence ID" value="KAG6524311.1"/>
    <property type="molecule type" value="Genomic_DNA"/>
</dbReference>
<keyword evidence="2" id="KW-1185">Reference proteome</keyword>
<name>A0A8J5LVA7_ZINOF</name>
<gene>
    <name evidence="1" type="ORF">ZIOFF_014217</name>
</gene>
<comment type="caution">
    <text evidence="1">The sequence shown here is derived from an EMBL/GenBank/DDBJ whole genome shotgun (WGS) entry which is preliminary data.</text>
</comment>